<organism evidence="3 4">
    <name type="scientific">Acacia crassicarpa</name>
    <name type="common">northern wattle</name>
    <dbReference type="NCBI Taxonomy" id="499986"/>
    <lineage>
        <taxon>Eukaryota</taxon>
        <taxon>Viridiplantae</taxon>
        <taxon>Streptophyta</taxon>
        <taxon>Embryophyta</taxon>
        <taxon>Tracheophyta</taxon>
        <taxon>Spermatophyta</taxon>
        <taxon>Magnoliopsida</taxon>
        <taxon>eudicotyledons</taxon>
        <taxon>Gunneridae</taxon>
        <taxon>Pentapetalae</taxon>
        <taxon>rosids</taxon>
        <taxon>fabids</taxon>
        <taxon>Fabales</taxon>
        <taxon>Fabaceae</taxon>
        <taxon>Caesalpinioideae</taxon>
        <taxon>mimosoid clade</taxon>
        <taxon>Acacieae</taxon>
        <taxon>Acacia</taxon>
    </lineage>
</organism>
<evidence type="ECO:0000313" key="3">
    <source>
        <dbReference type="EMBL" id="KAK4276064.1"/>
    </source>
</evidence>
<evidence type="ECO:0000256" key="1">
    <source>
        <dbReference type="SAM" id="MobiDB-lite"/>
    </source>
</evidence>
<keyword evidence="4" id="KW-1185">Reference proteome</keyword>
<keyword evidence="2" id="KW-0472">Membrane</keyword>
<dbReference type="Proteomes" id="UP001293593">
    <property type="component" value="Unassembled WGS sequence"/>
</dbReference>
<dbReference type="EMBL" id="JAWXYG010000004">
    <property type="protein sequence ID" value="KAK4276064.1"/>
    <property type="molecule type" value="Genomic_DNA"/>
</dbReference>
<accession>A0AAE1KIJ8</accession>
<dbReference type="Pfam" id="PF03140">
    <property type="entry name" value="DUF247"/>
    <property type="match status" value="1"/>
</dbReference>
<dbReference type="PANTHER" id="PTHR31170:SF9">
    <property type="entry name" value="PROTEIN, PUTATIVE (DUF247)-RELATED"/>
    <property type="match status" value="1"/>
</dbReference>
<feature type="region of interest" description="Disordered" evidence="1">
    <location>
        <begin position="1"/>
        <end position="34"/>
    </location>
</feature>
<keyword evidence="2" id="KW-0812">Transmembrane</keyword>
<feature type="compositionally biased region" description="Polar residues" evidence="1">
    <location>
        <begin position="20"/>
        <end position="34"/>
    </location>
</feature>
<sequence>MAEAIDTETHKKMAGEMNQADLTSETESETAQQQMVELQPLLSSQPSDPSHNHFQQQQHLYASPFTSVTVEDEVIMDIKEMIQDCGDGLLSPGCCIYRVPIALRHLKEETYTPQVVSIGPFHHGNERLQNMERHKQILFKRFTQRAALSWHDLVPFVTQLMPKVCASYSETINLTQQQLVKLILIDAGFIIALFMSKSFELRNDAKLSQQVLNVSIREDLLLIENQLPFFVIEELFNKAFPQNHDGRSGPSFLELAYDYFGYYNTQELEPNSNVEIKHFTDLVRLFYLPEKLPQRDCYSERHILLYNANALQEAGIQLKVGKSKCLLDLKFSGHVLEIPKIYVEDGTELVFRNLIALEQCLYYPDAPYIDDYATVLDCLIDTHKDVDLLVRKKIVDNLILGDSNNVAALFNGLGKNVVQCSCNSEYLDICKRLYSYCEDPWHKMKATLKHDYCRTPWQIVASIAGIVLLFLTVVQTILSVFQVVK</sequence>
<proteinExistence type="predicted"/>
<reference evidence="3" key="1">
    <citation type="submission" date="2023-10" db="EMBL/GenBank/DDBJ databases">
        <title>Chromosome-level genome of the transformable northern wattle, Acacia crassicarpa.</title>
        <authorList>
            <person name="Massaro I."/>
            <person name="Sinha N.R."/>
            <person name="Poethig S."/>
            <person name="Leichty A.R."/>
        </authorList>
    </citation>
    <scope>NUCLEOTIDE SEQUENCE</scope>
    <source>
        <strain evidence="3">Acra3RX</strain>
        <tissue evidence="3">Leaf</tissue>
    </source>
</reference>
<protein>
    <submittedName>
        <fullName evidence="3">Uncharacterized protein</fullName>
    </submittedName>
</protein>
<evidence type="ECO:0000256" key="2">
    <source>
        <dbReference type="SAM" id="Phobius"/>
    </source>
</evidence>
<feature type="transmembrane region" description="Helical" evidence="2">
    <location>
        <begin position="459"/>
        <end position="484"/>
    </location>
</feature>
<comment type="caution">
    <text evidence="3">The sequence shown here is derived from an EMBL/GenBank/DDBJ whole genome shotgun (WGS) entry which is preliminary data.</text>
</comment>
<dbReference type="PANTHER" id="PTHR31170">
    <property type="entry name" value="BNAC04G53230D PROTEIN"/>
    <property type="match status" value="1"/>
</dbReference>
<gene>
    <name evidence="3" type="ORF">QN277_019054</name>
</gene>
<dbReference type="AlphaFoldDB" id="A0AAE1KIJ8"/>
<evidence type="ECO:0000313" key="4">
    <source>
        <dbReference type="Proteomes" id="UP001293593"/>
    </source>
</evidence>
<dbReference type="InterPro" id="IPR004158">
    <property type="entry name" value="DUF247_pln"/>
</dbReference>
<name>A0AAE1KIJ8_9FABA</name>
<keyword evidence="2" id="KW-1133">Transmembrane helix</keyword>